<evidence type="ECO:0000313" key="7">
    <source>
        <dbReference type="EMBL" id="TGJ84504.1"/>
    </source>
</evidence>
<dbReference type="PROSITE" id="PS51329">
    <property type="entry name" value="C_CAP_COFACTOR_C"/>
    <property type="match status" value="1"/>
</dbReference>
<dbReference type="GO" id="GO:0007015">
    <property type="term" value="P:actin filament organization"/>
    <property type="evidence" value="ECO:0007669"/>
    <property type="project" value="TreeGrafter"/>
</dbReference>
<organism evidence="7 8">
    <name type="scientific">Xylaria hypoxylon</name>
    <dbReference type="NCBI Taxonomy" id="37992"/>
    <lineage>
        <taxon>Eukaryota</taxon>
        <taxon>Fungi</taxon>
        <taxon>Dikarya</taxon>
        <taxon>Ascomycota</taxon>
        <taxon>Pezizomycotina</taxon>
        <taxon>Sordariomycetes</taxon>
        <taxon>Xylariomycetidae</taxon>
        <taxon>Xylariales</taxon>
        <taxon>Xylariaceae</taxon>
        <taxon>Xylaria</taxon>
    </lineage>
</organism>
<dbReference type="InterPro" id="IPR016098">
    <property type="entry name" value="CAP/MinC_C"/>
</dbReference>
<dbReference type="Gene3D" id="1.25.40.330">
    <property type="entry name" value="Adenylate cyclase-associated CAP, N-terminal domain"/>
    <property type="match status" value="1"/>
</dbReference>
<evidence type="ECO:0000256" key="3">
    <source>
        <dbReference type="ARBA" id="ARBA00072052"/>
    </source>
</evidence>
<dbReference type="InterPro" id="IPR036223">
    <property type="entry name" value="CAP_C_sf"/>
</dbReference>
<evidence type="ECO:0000256" key="5">
    <source>
        <dbReference type="SAM" id="MobiDB-lite"/>
    </source>
</evidence>
<evidence type="ECO:0000259" key="6">
    <source>
        <dbReference type="PROSITE" id="PS51329"/>
    </source>
</evidence>
<comment type="caution">
    <text evidence="7">The sequence shown here is derived from an EMBL/GenBank/DDBJ whole genome shotgun (WGS) entry which is preliminary data.</text>
</comment>
<dbReference type="InterPro" id="IPR001837">
    <property type="entry name" value="Adenylate_cyclase-assoc_CAP"/>
</dbReference>
<dbReference type="GO" id="GO:0003779">
    <property type="term" value="F:actin binding"/>
    <property type="evidence" value="ECO:0007669"/>
    <property type="project" value="InterPro"/>
</dbReference>
<dbReference type="PANTHER" id="PTHR10652:SF0">
    <property type="entry name" value="ADENYLYL CYCLASE-ASSOCIATED PROTEIN"/>
    <property type="match status" value="1"/>
</dbReference>
<sequence length="545" mass="58808">MAAQNNMYNLVTLIKRLEAATTRLEDIASSTIELPHAVPALSAAIESPDQSNGITPQLSASSSGSASASASAAASTLVPQEELPDSVEEFDNFINQSVDKYVKASNKLGGLIAEQASKVFDGFKQQRRFLLISTKAKKPDISVTADMSVYQELLKPINEALVAVGNIKESNRGSNVFTQLSAVAEGIMVLAWVTVDNKPFKHVEESLGSAQFFGNRVLSEHKDKNSEQVEWIQSFYQIFRDLTEYVKQHFPNGNPWNPQGQSAAEVAKTISTSGAAASPSPAPPAAGGAPPPPPPPPPPGPPPVLQIKNEAPSSKPDSGLGAVFGEINKGSDVTKGLRKVDKSQMTHKNPILRAASTVSEDQDSSVRGRSAPGKKPKPESMRVKKPPKKELDGNKWIIENYEKHTDPIEIEVSMSQSVLISKCNHTTIILKGKANAVTIENTQRLSLVVDNLVSTVDVVKSSNFALQVLGHLPTILLDQLDGAQVYLSKESISTRIFTSKSSSVNVNVLGGDDEDYVEIPLPFQICSQYDEKKREMVNEIVEHAG</sequence>
<dbReference type="Pfam" id="PF01213">
    <property type="entry name" value="CAP_N-CM"/>
    <property type="match status" value="1"/>
</dbReference>
<evidence type="ECO:0000256" key="1">
    <source>
        <dbReference type="ARBA" id="ARBA00007659"/>
    </source>
</evidence>
<evidence type="ECO:0000256" key="4">
    <source>
        <dbReference type="RuleBase" id="RU000647"/>
    </source>
</evidence>
<feature type="region of interest" description="Disordered" evidence="5">
    <location>
        <begin position="250"/>
        <end position="389"/>
    </location>
</feature>
<evidence type="ECO:0000313" key="8">
    <source>
        <dbReference type="Proteomes" id="UP000297716"/>
    </source>
</evidence>
<dbReference type="InterPro" id="IPR017901">
    <property type="entry name" value="C-CAP_CF_C-like"/>
</dbReference>
<feature type="compositionally biased region" description="Basic and acidic residues" evidence="5">
    <location>
        <begin position="376"/>
        <end position="389"/>
    </location>
</feature>
<dbReference type="FunFam" id="1.25.40.330:FF:000001">
    <property type="entry name" value="Adenylyl cyclase-associated protein"/>
    <property type="match status" value="1"/>
</dbReference>
<dbReference type="Pfam" id="PF21938">
    <property type="entry name" value="CAP_N"/>
    <property type="match status" value="1"/>
</dbReference>
<reference evidence="7 8" key="1">
    <citation type="submission" date="2019-03" db="EMBL/GenBank/DDBJ databases">
        <title>Draft genome sequence of Xylaria hypoxylon DSM 108379, a ubiquitous saprotrophic-parasitic fungi on hardwood.</title>
        <authorList>
            <person name="Buettner E."/>
            <person name="Leonhardt S."/>
            <person name="Gebauer A.M."/>
            <person name="Liers C."/>
            <person name="Hofrichter M."/>
            <person name="Kellner H."/>
        </authorList>
    </citation>
    <scope>NUCLEOTIDE SEQUENCE [LARGE SCALE GENOMIC DNA]</scope>
    <source>
        <strain evidence="7 8">DSM 108379</strain>
    </source>
</reference>
<comment type="function">
    <text evidence="2">The N-terminal domain binds to adenylyl cyclase, thereby enabling adenylyl cyclase to be activated by upstream regulatory signals, such as Ras. The C-terminal domain is required for normal cellular morphology and growth control.</text>
</comment>
<dbReference type="Proteomes" id="UP000297716">
    <property type="component" value="Unassembled WGS sequence"/>
</dbReference>
<dbReference type="GO" id="GO:0019933">
    <property type="term" value="P:cAMP-mediated signaling"/>
    <property type="evidence" value="ECO:0007669"/>
    <property type="project" value="TreeGrafter"/>
</dbReference>
<dbReference type="STRING" id="37992.A0A4Z0YKX3"/>
<dbReference type="PROSITE" id="PS01088">
    <property type="entry name" value="CAP_1"/>
    <property type="match status" value="1"/>
</dbReference>
<dbReference type="FunFam" id="2.160.20.70:FF:000008">
    <property type="entry name" value="Adenylyl cyclase-associated protein"/>
    <property type="match status" value="1"/>
</dbReference>
<feature type="compositionally biased region" description="Pro residues" evidence="5">
    <location>
        <begin position="280"/>
        <end position="304"/>
    </location>
</feature>
<accession>A0A4Z0YKX3</accession>
<dbReference type="EMBL" id="SKBN01000066">
    <property type="protein sequence ID" value="TGJ84504.1"/>
    <property type="molecule type" value="Genomic_DNA"/>
</dbReference>
<dbReference type="InterPro" id="IPR018106">
    <property type="entry name" value="CAP_CS_N"/>
</dbReference>
<dbReference type="InterPro" id="IPR013992">
    <property type="entry name" value="Adenylate_cyclase-assoc_CAP_N"/>
</dbReference>
<keyword evidence="8" id="KW-1185">Reference proteome</keyword>
<dbReference type="InterPro" id="IPR006599">
    <property type="entry name" value="CARP_motif"/>
</dbReference>
<dbReference type="InterPro" id="IPR036222">
    <property type="entry name" value="CAP_N_sf"/>
</dbReference>
<dbReference type="SUPFAM" id="SSF69340">
    <property type="entry name" value="C-terminal domain of adenylylcyclase associated protein"/>
    <property type="match status" value="1"/>
</dbReference>
<dbReference type="InterPro" id="IPR053950">
    <property type="entry name" value="CAP_N"/>
</dbReference>
<comment type="similarity">
    <text evidence="1 4">Belongs to the CAP family.</text>
</comment>
<dbReference type="GO" id="GO:0008179">
    <property type="term" value="F:adenylate cyclase binding"/>
    <property type="evidence" value="ECO:0007669"/>
    <property type="project" value="TreeGrafter"/>
</dbReference>
<proteinExistence type="inferred from homology"/>
<dbReference type="Pfam" id="PF08603">
    <property type="entry name" value="CAP_C"/>
    <property type="match status" value="1"/>
</dbReference>
<evidence type="ECO:0000256" key="2">
    <source>
        <dbReference type="ARBA" id="ARBA00054756"/>
    </source>
</evidence>
<dbReference type="OrthoDB" id="77251at2759"/>
<dbReference type="AlphaFoldDB" id="A0A4Z0YKX3"/>
<dbReference type="SUPFAM" id="SSF101278">
    <property type="entry name" value="N-terminal domain of adenylylcyclase associated protein, CAP"/>
    <property type="match status" value="1"/>
</dbReference>
<dbReference type="PANTHER" id="PTHR10652">
    <property type="entry name" value="ADENYLYL CYCLASE-ASSOCIATED PROTEIN"/>
    <property type="match status" value="1"/>
</dbReference>
<dbReference type="GO" id="GO:0005737">
    <property type="term" value="C:cytoplasm"/>
    <property type="evidence" value="ECO:0007669"/>
    <property type="project" value="TreeGrafter"/>
</dbReference>
<dbReference type="Gene3D" id="2.160.20.70">
    <property type="match status" value="1"/>
</dbReference>
<name>A0A4Z0YKX3_9PEZI</name>
<dbReference type="InterPro" id="IPR013912">
    <property type="entry name" value="Adenylate_cyclase-assoc_CAP_C"/>
</dbReference>
<dbReference type="SMART" id="SM00673">
    <property type="entry name" value="CARP"/>
    <property type="match status" value="2"/>
</dbReference>
<protein>
    <recommendedName>
        <fullName evidence="3 4">Adenylyl cyclase-associated protein</fullName>
    </recommendedName>
</protein>
<gene>
    <name evidence="7" type="ORF">E0Z10_g4275</name>
</gene>
<feature type="domain" description="C-CAP/cofactor C-like" evidence="6">
    <location>
        <begin position="386"/>
        <end position="521"/>
    </location>
</feature>